<dbReference type="InterPro" id="IPR023214">
    <property type="entry name" value="HAD_sf"/>
</dbReference>
<dbReference type="GO" id="GO:0005524">
    <property type="term" value="F:ATP binding"/>
    <property type="evidence" value="ECO:0007669"/>
    <property type="project" value="InterPro"/>
</dbReference>
<evidence type="ECO:0000256" key="1">
    <source>
        <dbReference type="ARBA" id="ARBA00004370"/>
    </source>
</evidence>
<dbReference type="InterPro" id="IPR001757">
    <property type="entry name" value="P_typ_ATPase"/>
</dbReference>
<evidence type="ECO:0000313" key="11">
    <source>
        <dbReference type="Proteomes" id="UP000239724"/>
    </source>
</evidence>
<feature type="transmembrane region" description="Helical" evidence="8">
    <location>
        <begin position="99"/>
        <end position="129"/>
    </location>
</feature>
<keyword evidence="3 8" id="KW-0812">Transmembrane</keyword>
<dbReference type="PANTHER" id="PTHR48085:SF5">
    <property type="entry name" value="CADMIUM_ZINC-TRANSPORTING ATPASE HMA4-RELATED"/>
    <property type="match status" value="1"/>
</dbReference>
<dbReference type="Pfam" id="PF00122">
    <property type="entry name" value="E1-E2_ATPase"/>
    <property type="match status" value="1"/>
</dbReference>
<evidence type="ECO:0000256" key="6">
    <source>
        <dbReference type="ARBA" id="ARBA00039097"/>
    </source>
</evidence>
<proteinExistence type="inferred from homology"/>
<evidence type="ECO:0000313" key="10">
    <source>
        <dbReference type="EMBL" id="PPQ34203.1"/>
    </source>
</evidence>
<dbReference type="PANTHER" id="PTHR48085">
    <property type="entry name" value="CADMIUM/ZINC-TRANSPORTING ATPASE HMA2-RELATED"/>
    <property type="match status" value="1"/>
</dbReference>
<dbReference type="OrthoDB" id="9760802at2"/>
<comment type="similarity">
    <text evidence="2">Belongs to the cation transport ATPase (P-type) (TC 3.A.3) family. Type IB subfamily.</text>
</comment>
<dbReference type="AlphaFoldDB" id="A0A2S6NHX6"/>
<dbReference type="InterPro" id="IPR023298">
    <property type="entry name" value="ATPase_P-typ_TM_dom_sf"/>
</dbReference>
<keyword evidence="5 8" id="KW-0472">Membrane</keyword>
<dbReference type="NCBIfam" id="TIGR01494">
    <property type="entry name" value="ATPase_P-type"/>
    <property type="match status" value="1"/>
</dbReference>
<dbReference type="InterPro" id="IPR018303">
    <property type="entry name" value="ATPase_P-typ_P_site"/>
</dbReference>
<protein>
    <recommendedName>
        <fullName evidence="6">P-type Zn(2+) transporter</fullName>
        <ecNumber evidence="6">7.2.2.12</ecNumber>
    </recommendedName>
</protein>
<evidence type="ECO:0000256" key="2">
    <source>
        <dbReference type="ARBA" id="ARBA00006024"/>
    </source>
</evidence>
<gene>
    <name evidence="10" type="ORF">CCS01_12035</name>
</gene>
<dbReference type="InterPro" id="IPR059000">
    <property type="entry name" value="ATPase_P-type_domA"/>
</dbReference>
<dbReference type="SUPFAM" id="SSF81665">
    <property type="entry name" value="Calcium ATPase, transmembrane domain M"/>
    <property type="match status" value="1"/>
</dbReference>
<comment type="caution">
    <text evidence="10">The sequence shown here is derived from an EMBL/GenBank/DDBJ whole genome shotgun (WGS) entry which is preliminary data.</text>
</comment>
<evidence type="ECO:0000256" key="4">
    <source>
        <dbReference type="ARBA" id="ARBA00022989"/>
    </source>
</evidence>
<dbReference type="EMBL" id="NHRY01000126">
    <property type="protein sequence ID" value="PPQ34203.1"/>
    <property type="molecule type" value="Genomic_DNA"/>
</dbReference>
<evidence type="ECO:0000256" key="7">
    <source>
        <dbReference type="ARBA" id="ARBA00047308"/>
    </source>
</evidence>
<feature type="transmembrane region" description="Helical" evidence="8">
    <location>
        <begin position="63"/>
        <end position="87"/>
    </location>
</feature>
<comment type="subcellular location">
    <subcellularLocation>
        <location evidence="1">Membrane</location>
    </subcellularLocation>
</comment>
<dbReference type="EC" id="7.2.2.12" evidence="6"/>
<dbReference type="InterPro" id="IPR023299">
    <property type="entry name" value="ATPase_P-typ_cyto_dom_N"/>
</dbReference>
<dbReference type="Gene3D" id="3.40.1110.10">
    <property type="entry name" value="Calcium-transporting ATPase, cytoplasmic domain N"/>
    <property type="match status" value="1"/>
</dbReference>
<dbReference type="GO" id="GO:0016463">
    <property type="term" value="F:P-type zinc transporter activity"/>
    <property type="evidence" value="ECO:0007669"/>
    <property type="project" value="UniProtKB-EC"/>
</dbReference>
<dbReference type="Gene3D" id="3.40.50.1000">
    <property type="entry name" value="HAD superfamily/HAD-like"/>
    <property type="match status" value="1"/>
</dbReference>
<sequence length="378" mass="38385">MTICVAPPGARATAAITRLSTAPMLARAERLLLGARLTLAMLAAGLLLVALAWEYLVPNGSAVATLVAGAAAALVAVPVLVAAWQSLRAPSLHGVTDRLVALALIAAWASGDLMTAAVLPIVMTVAHVLEERSLLGSREAILALSRLTETQARRLRGGSVELVPSTALRPGDRIELRAGDRVPADGIVRAGTASLDMASLTGEAMPVDVEPGQTTLLGAITTNGRLEVEVIRTGADTTFGRIIDLMQAAEEAKPPVTRLLESYAGRYLSVVLLVAGGTWFASGNLEATLAVLVASCPCALVLAAPGAAIAAIAVAARHGILIKGAAFLESLAEVRAVVFDKTGTLTTGEMSLAGVAPVADAAGDDLLRVAAGLGAADG</sequence>
<dbReference type="InterPro" id="IPR051014">
    <property type="entry name" value="Cation_Transport_ATPase_IB"/>
</dbReference>
<dbReference type="RefSeq" id="WP_146101706.1">
    <property type="nucleotide sequence ID" value="NZ_NHRY01000126.1"/>
</dbReference>
<feature type="non-terminal residue" evidence="10">
    <location>
        <position position="378"/>
    </location>
</feature>
<feature type="transmembrane region" description="Helical" evidence="8">
    <location>
        <begin position="263"/>
        <end position="281"/>
    </location>
</feature>
<evidence type="ECO:0000256" key="5">
    <source>
        <dbReference type="ARBA" id="ARBA00023136"/>
    </source>
</evidence>
<evidence type="ECO:0000256" key="3">
    <source>
        <dbReference type="ARBA" id="ARBA00022692"/>
    </source>
</evidence>
<accession>A0A2S6NHX6</accession>
<dbReference type="GO" id="GO:0015086">
    <property type="term" value="F:cadmium ion transmembrane transporter activity"/>
    <property type="evidence" value="ECO:0007669"/>
    <property type="project" value="TreeGrafter"/>
</dbReference>
<name>A0A2S6NHX6_RHOGL</name>
<comment type="catalytic activity">
    <reaction evidence="7">
        <text>Zn(2+)(in) + ATP + H2O = Zn(2+)(out) + ADP + phosphate + H(+)</text>
        <dbReference type="Rhea" id="RHEA:20621"/>
        <dbReference type="ChEBI" id="CHEBI:15377"/>
        <dbReference type="ChEBI" id="CHEBI:15378"/>
        <dbReference type="ChEBI" id="CHEBI:29105"/>
        <dbReference type="ChEBI" id="CHEBI:30616"/>
        <dbReference type="ChEBI" id="CHEBI:43474"/>
        <dbReference type="ChEBI" id="CHEBI:456216"/>
        <dbReference type="EC" id="7.2.2.12"/>
    </reaction>
</comment>
<dbReference type="PROSITE" id="PS00154">
    <property type="entry name" value="ATPASE_E1_E2"/>
    <property type="match status" value="1"/>
</dbReference>
<dbReference type="InterPro" id="IPR008250">
    <property type="entry name" value="ATPase_P-typ_transduc_dom_A_sf"/>
</dbReference>
<organism evidence="10 11">
    <name type="scientific">Rhodopila globiformis</name>
    <name type="common">Rhodopseudomonas globiformis</name>
    <dbReference type="NCBI Taxonomy" id="1071"/>
    <lineage>
        <taxon>Bacteria</taxon>
        <taxon>Pseudomonadati</taxon>
        <taxon>Pseudomonadota</taxon>
        <taxon>Alphaproteobacteria</taxon>
        <taxon>Acetobacterales</taxon>
        <taxon>Acetobacteraceae</taxon>
        <taxon>Rhodopila</taxon>
    </lineage>
</organism>
<feature type="domain" description="P-type ATPase A" evidence="9">
    <location>
        <begin position="147"/>
        <end position="247"/>
    </location>
</feature>
<dbReference type="GO" id="GO:0016887">
    <property type="term" value="F:ATP hydrolysis activity"/>
    <property type="evidence" value="ECO:0007669"/>
    <property type="project" value="InterPro"/>
</dbReference>
<dbReference type="GO" id="GO:0016020">
    <property type="term" value="C:membrane"/>
    <property type="evidence" value="ECO:0007669"/>
    <property type="project" value="UniProtKB-SubCell"/>
</dbReference>
<keyword evidence="11" id="KW-1185">Reference proteome</keyword>
<keyword evidence="4 8" id="KW-1133">Transmembrane helix</keyword>
<dbReference type="SUPFAM" id="SSF81653">
    <property type="entry name" value="Calcium ATPase, transduction domain A"/>
    <property type="match status" value="1"/>
</dbReference>
<dbReference type="Gene3D" id="2.70.150.10">
    <property type="entry name" value="Calcium-transporting ATPase, cytoplasmic transduction domain A"/>
    <property type="match status" value="1"/>
</dbReference>
<feature type="transmembrane region" description="Helical" evidence="8">
    <location>
        <begin position="33"/>
        <end position="56"/>
    </location>
</feature>
<reference evidence="10 11" key="1">
    <citation type="journal article" date="2018" name="Arch. Microbiol.">
        <title>New insights into the metabolic potential of the phototrophic purple bacterium Rhodopila globiformis DSM 161(T) from its draft genome sequence and evidence for a vanadium-dependent nitrogenase.</title>
        <authorList>
            <person name="Imhoff J.F."/>
            <person name="Rahn T."/>
            <person name="Kunzel S."/>
            <person name="Neulinger S.C."/>
        </authorList>
    </citation>
    <scope>NUCLEOTIDE SEQUENCE [LARGE SCALE GENOMIC DNA]</scope>
    <source>
        <strain evidence="10 11">DSM 161</strain>
    </source>
</reference>
<feature type="transmembrane region" description="Helical" evidence="8">
    <location>
        <begin position="287"/>
        <end position="314"/>
    </location>
</feature>
<dbReference type="PRINTS" id="PR00119">
    <property type="entry name" value="CATATPASE"/>
</dbReference>
<evidence type="ECO:0000259" key="9">
    <source>
        <dbReference type="Pfam" id="PF00122"/>
    </source>
</evidence>
<evidence type="ECO:0000256" key="8">
    <source>
        <dbReference type="SAM" id="Phobius"/>
    </source>
</evidence>
<dbReference type="Proteomes" id="UP000239724">
    <property type="component" value="Unassembled WGS sequence"/>
</dbReference>